<dbReference type="GO" id="GO:0000155">
    <property type="term" value="F:phosphorelay sensor kinase activity"/>
    <property type="evidence" value="ECO:0007669"/>
    <property type="project" value="InterPro"/>
</dbReference>
<evidence type="ECO:0000256" key="5">
    <source>
        <dbReference type="ARBA" id="ARBA00022553"/>
    </source>
</evidence>
<comment type="subcellular location">
    <subcellularLocation>
        <location evidence="2">Cell membrane</location>
    </subcellularLocation>
</comment>
<dbReference type="Pfam" id="PF00512">
    <property type="entry name" value="HisKA"/>
    <property type="match status" value="1"/>
</dbReference>
<organism evidence="15 16">
    <name type="scientific">Mesorhizobium waimense</name>
    <dbReference type="NCBI Taxonomy" id="1300307"/>
    <lineage>
        <taxon>Bacteria</taxon>
        <taxon>Pseudomonadati</taxon>
        <taxon>Pseudomonadota</taxon>
        <taxon>Alphaproteobacteria</taxon>
        <taxon>Hyphomicrobiales</taxon>
        <taxon>Phyllobacteriaceae</taxon>
        <taxon>Mesorhizobium</taxon>
    </lineage>
</organism>
<evidence type="ECO:0000256" key="1">
    <source>
        <dbReference type="ARBA" id="ARBA00000085"/>
    </source>
</evidence>
<evidence type="ECO:0000256" key="6">
    <source>
        <dbReference type="ARBA" id="ARBA00022679"/>
    </source>
</evidence>
<dbReference type="CDD" id="cd00082">
    <property type="entry name" value="HisKA"/>
    <property type="match status" value="1"/>
</dbReference>
<keyword evidence="10" id="KW-0902">Two-component regulatory system</keyword>
<dbReference type="SMART" id="SM00387">
    <property type="entry name" value="HATPase_c"/>
    <property type="match status" value="1"/>
</dbReference>
<dbReference type="InterPro" id="IPR036890">
    <property type="entry name" value="HATPase_C_sf"/>
</dbReference>
<dbReference type="InterPro" id="IPR004358">
    <property type="entry name" value="Sig_transdc_His_kin-like_C"/>
</dbReference>
<dbReference type="PANTHER" id="PTHR45453">
    <property type="entry name" value="PHOSPHATE REGULON SENSOR PROTEIN PHOR"/>
    <property type="match status" value="1"/>
</dbReference>
<evidence type="ECO:0000259" key="14">
    <source>
        <dbReference type="PROSITE" id="PS50109"/>
    </source>
</evidence>
<dbReference type="PRINTS" id="PR00344">
    <property type="entry name" value="BCTRLSENSOR"/>
</dbReference>
<evidence type="ECO:0000313" key="16">
    <source>
        <dbReference type="Proteomes" id="UP000272706"/>
    </source>
</evidence>
<feature type="domain" description="Histidine kinase" evidence="14">
    <location>
        <begin position="224"/>
        <end position="445"/>
    </location>
</feature>
<evidence type="ECO:0000256" key="2">
    <source>
        <dbReference type="ARBA" id="ARBA00004236"/>
    </source>
</evidence>
<dbReference type="EC" id="2.7.13.3" evidence="3"/>
<dbReference type="InterPro" id="IPR036097">
    <property type="entry name" value="HisK_dim/P_sf"/>
</dbReference>
<protein>
    <recommendedName>
        <fullName evidence="3">histidine kinase</fullName>
        <ecNumber evidence="3">2.7.13.3</ecNumber>
    </recommendedName>
</protein>
<dbReference type="CDD" id="cd00075">
    <property type="entry name" value="HATPase"/>
    <property type="match status" value="1"/>
</dbReference>
<evidence type="ECO:0000256" key="9">
    <source>
        <dbReference type="ARBA" id="ARBA00022840"/>
    </source>
</evidence>
<dbReference type="InterPro" id="IPR005467">
    <property type="entry name" value="His_kinase_dom"/>
</dbReference>
<comment type="catalytic activity">
    <reaction evidence="1">
        <text>ATP + protein L-histidine = ADP + protein N-phospho-L-histidine.</text>
        <dbReference type="EC" id="2.7.13.3"/>
    </reaction>
</comment>
<evidence type="ECO:0000256" key="10">
    <source>
        <dbReference type="ARBA" id="ARBA00023012"/>
    </source>
</evidence>
<comment type="caution">
    <text evidence="15">The sequence shown here is derived from an EMBL/GenBank/DDBJ whole genome shotgun (WGS) entry which is preliminary data.</text>
</comment>
<dbReference type="InterPro" id="IPR050351">
    <property type="entry name" value="BphY/WalK/GraS-like"/>
</dbReference>
<keyword evidence="6" id="KW-0808">Transferase</keyword>
<keyword evidence="13" id="KW-0812">Transmembrane</keyword>
<evidence type="ECO:0000256" key="13">
    <source>
        <dbReference type="SAM" id="Phobius"/>
    </source>
</evidence>
<dbReference type="Proteomes" id="UP000272706">
    <property type="component" value="Unassembled WGS sequence"/>
</dbReference>
<evidence type="ECO:0000256" key="12">
    <source>
        <dbReference type="SAM" id="MobiDB-lite"/>
    </source>
</evidence>
<dbReference type="PROSITE" id="PS50109">
    <property type="entry name" value="HIS_KIN"/>
    <property type="match status" value="1"/>
</dbReference>
<feature type="transmembrane region" description="Helical" evidence="13">
    <location>
        <begin position="48"/>
        <end position="81"/>
    </location>
</feature>
<name>A0A3A5KRT0_9HYPH</name>
<dbReference type="EMBL" id="QZWZ01000011">
    <property type="protein sequence ID" value="RJT38806.1"/>
    <property type="molecule type" value="Genomic_DNA"/>
</dbReference>
<dbReference type="PANTHER" id="PTHR45453:SF1">
    <property type="entry name" value="PHOSPHATE REGULON SENSOR PROTEIN PHOR"/>
    <property type="match status" value="1"/>
</dbReference>
<dbReference type="FunFam" id="1.10.287.130:FF:000008">
    <property type="entry name" value="Two-component sensor histidine kinase"/>
    <property type="match status" value="1"/>
</dbReference>
<keyword evidence="7" id="KW-0547">Nucleotide-binding</keyword>
<evidence type="ECO:0000256" key="3">
    <source>
        <dbReference type="ARBA" id="ARBA00012438"/>
    </source>
</evidence>
<dbReference type="OrthoDB" id="9813151at2"/>
<keyword evidence="13" id="KW-1133">Transmembrane helix</keyword>
<dbReference type="AlphaFoldDB" id="A0A3A5KRT0"/>
<evidence type="ECO:0000256" key="11">
    <source>
        <dbReference type="ARBA" id="ARBA00023136"/>
    </source>
</evidence>
<dbReference type="SUPFAM" id="SSF47384">
    <property type="entry name" value="Homodimeric domain of signal transducing histidine kinase"/>
    <property type="match status" value="1"/>
</dbReference>
<dbReference type="Gene3D" id="3.30.565.10">
    <property type="entry name" value="Histidine kinase-like ATPase, C-terminal domain"/>
    <property type="match status" value="1"/>
</dbReference>
<accession>A0A3A5KRT0</accession>
<dbReference type="GO" id="GO:0016036">
    <property type="term" value="P:cellular response to phosphate starvation"/>
    <property type="evidence" value="ECO:0007669"/>
    <property type="project" value="TreeGrafter"/>
</dbReference>
<sequence length="445" mass="48114">MLWGASNPVQRKFSSDRSRARDARMADIGAERQTMAQAVTARLWNGRWLLAAGFVAVLAVYGFAGMSAYVVLAALALLLAAALLPSGSARHSAEDAAAIEASGLQRLSGEYLAAAVADPLIIFDRTATIVHANAAAFAAFGGIAPGMTLSLKFRAPEMQALLDGVLSGTVASDVVDYTEKLPVERAYRVSASSVGHATDLYVLVFKDQSEARRIDRMRADFIANASHELRTPLASISGFIETLRGPARGDPAARDQFLQIMQNQTGRMARLIDDLLSLSRLEMKPYLKPGTEVDLRQTIDSVIDSLGPLTRETGVVIERDFVEGPLDVPGDRDELFQVFENLLENACKYGQSGGRVTVSIARTETGPEAGIDVTIRDYGPGIPEEHIPRITERFYRVDVENSRTQKGTGLGLSIVKHILTRHNARLSIKSEVGKGAAFSVHLPAR</sequence>
<dbReference type="SMART" id="SM00388">
    <property type="entry name" value="HisKA"/>
    <property type="match status" value="1"/>
</dbReference>
<gene>
    <name evidence="15" type="ORF">D3227_16250</name>
</gene>
<feature type="region of interest" description="Disordered" evidence="12">
    <location>
        <begin position="1"/>
        <end position="20"/>
    </location>
</feature>
<dbReference type="Pfam" id="PF02518">
    <property type="entry name" value="HATPase_c"/>
    <property type="match status" value="1"/>
</dbReference>
<keyword evidence="8 15" id="KW-0418">Kinase</keyword>
<keyword evidence="9" id="KW-0067">ATP-binding</keyword>
<evidence type="ECO:0000256" key="8">
    <source>
        <dbReference type="ARBA" id="ARBA00022777"/>
    </source>
</evidence>
<dbReference type="GO" id="GO:0005524">
    <property type="term" value="F:ATP binding"/>
    <property type="evidence" value="ECO:0007669"/>
    <property type="project" value="UniProtKB-KW"/>
</dbReference>
<dbReference type="GO" id="GO:0005886">
    <property type="term" value="C:plasma membrane"/>
    <property type="evidence" value="ECO:0007669"/>
    <property type="project" value="UniProtKB-SubCell"/>
</dbReference>
<evidence type="ECO:0000256" key="4">
    <source>
        <dbReference type="ARBA" id="ARBA00022475"/>
    </source>
</evidence>
<evidence type="ECO:0000313" key="15">
    <source>
        <dbReference type="EMBL" id="RJT38806.1"/>
    </source>
</evidence>
<dbReference type="SUPFAM" id="SSF55874">
    <property type="entry name" value="ATPase domain of HSP90 chaperone/DNA topoisomerase II/histidine kinase"/>
    <property type="match status" value="1"/>
</dbReference>
<keyword evidence="5" id="KW-0597">Phosphoprotein</keyword>
<keyword evidence="11 13" id="KW-0472">Membrane</keyword>
<dbReference type="Gene3D" id="1.10.287.130">
    <property type="match status" value="1"/>
</dbReference>
<evidence type="ECO:0000256" key="7">
    <source>
        <dbReference type="ARBA" id="ARBA00022741"/>
    </source>
</evidence>
<reference evidence="15 16" key="1">
    <citation type="submission" date="2018-09" db="EMBL/GenBank/DDBJ databases">
        <title>Mesorhizobium carmichaelinearum sp. nov. isolated from Carmichaelinea spp. root nodules in New Zealand.</title>
        <authorList>
            <person name="De Meyer S.E."/>
        </authorList>
    </citation>
    <scope>NUCLEOTIDE SEQUENCE [LARGE SCALE GENOMIC DNA]</scope>
    <source>
        <strain evidence="15 16">ICMP19557</strain>
    </source>
</reference>
<keyword evidence="4" id="KW-1003">Cell membrane</keyword>
<dbReference type="GO" id="GO:0004721">
    <property type="term" value="F:phosphoprotein phosphatase activity"/>
    <property type="evidence" value="ECO:0007669"/>
    <property type="project" value="TreeGrafter"/>
</dbReference>
<dbReference type="InterPro" id="IPR003661">
    <property type="entry name" value="HisK_dim/P_dom"/>
</dbReference>
<proteinExistence type="predicted"/>
<keyword evidence="16" id="KW-1185">Reference proteome</keyword>
<dbReference type="InterPro" id="IPR003594">
    <property type="entry name" value="HATPase_dom"/>
</dbReference>
<dbReference type="FunFam" id="3.30.565.10:FF:000006">
    <property type="entry name" value="Sensor histidine kinase WalK"/>
    <property type="match status" value="1"/>
</dbReference>